<name>A0A2P5D276_PARAD</name>
<keyword evidence="5" id="KW-1185">Reference proteome</keyword>
<evidence type="ECO:0000313" key="4">
    <source>
        <dbReference type="EMBL" id="PON67393.1"/>
    </source>
</evidence>
<keyword evidence="1" id="KW-0862">Zinc</keyword>
<evidence type="ECO:0000259" key="3">
    <source>
        <dbReference type="PROSITE" id="PS50158"/>
    </source>
</evidence>
<dbReference type="OrthoDB" id="10472136at2759"/>
<feature type="compositionally biased region" description="Low complexity" evidence="2">
    <location>
        <begin position="66"/>
        <end position="82"/>
    </location>
</feature>
<sequence>MPPGFLFLLDFCSYCGMIGHRAQECTKDKQGGDVEDNHFMRYGPWLRAPMAPFRGKGSTSKGNRGQSSSSPCQDSPDCSISSGNKTSRSKNLEVSKMGEFDVDGTKPPSPPNGLAPEIGKEDSMLLHPLTSATQDAESLFSKEEAHTLGKIFKEKLETTSLNATKKKRRPKLHFKRHSPLKLELRPSPRCILLRTATSPCKEKNKNQSSSAPTSKKVPGIDRMGPKRKLLNALEFDTED</sequence>
<feature type="domain" description="CCHC-type" evidence="3">
    <location>
        <begin position="12"/>
        <end position="27"/>
    </location>
</feature>
<accession>A0A2P5D276</accession>
<evidence type="ECO:0000313" key="5">
    <source>
        <dbReference type="Proteomes" id="UP000237105"/>
    </source>
</evidence>
<keyword evidence="1" id="KW-0479">Metal-binding</keyword>
<dbReference type="GO" id="GO:0003676">
    <property type="term" value="F:nucleic acid binding"/>
    <property type="evidence" value="ECO:0007669"/>
    <property type="project" value="InterPro"/>
</dbReference>
<evidence type="ECO:0000256" key="2">
    <source>
        <dbReference type="SAM" id="MobiDB-lite"/>
    </source>
</evidence>
<feature type="region of interest" description="Disordered" evidence="2">
    <location>
        <begin position="195"/>
        <end position="239"/>
    </location>
</feature>
<reference evidence="5" key="1">
    <citation type="submission" date="2016-06" db="EMBL/GenBank/DDBJ databases">
        <title>Parallel loss of symbiosis genes in relatives of nitrogen-fixing non-legume Parasponia.</title>
        <authorList>
            <person name="Van Velzen R."/>
            <person name="Holmer R."/>
            <person name="Bu F."/>
            <person name="Rutten L."/>
            <person name="Van Zeijl A."/>
            <person name="Liu W."/>
            <person name="Santuari L."/>
            <person name="Cao Q."/>
            <person name="Sharma T."/>
            <person name="Shen D."/>
            <person name="Roswanjaya Y."/>
            <person name="Wardhani T."/>
            <person name="Kalhor M.S."/>
            <person name="Jansen J."/>
            <person name="Van den Hoogen J."/>
            <person name="Gungor B."/>
            <person name="Hartog M."/>
            <person name="Hontelez J."/>
            <person name="Verver J."/>
            <person name="Yang W.-C."/>
            <person name="Schijlen E."/>
            <person name="Repin R."/>
            <person name="Schilthuizen M."/>
            <person name="Schranz E."/>
            <person name="Heidstra R."/>
            <person name="Miyata K."/>
            <person name="Fedorova E."/>
            <person name="Kohlen W."/>
            <person name="Bisseling T."/>
            <person name="Smit S."/>
            <person name="Geurts R."/>
        </authorList>
    </citation>
    <scope>NUCLEOTIDE SEQUENCE [LARGE SCALE GENOMIC DNA]</scope>
    <source>
        <strain evidence="5">cv. WU1-14</strain>
    </source>
</reference>
<comment type="caution">
    <text evidence="4">The sequence shown here is derived from an EMBL/GenBank/DDBJ whole genome shotgun (WGS) entry which is preliminary data.</text>
</comment>
<evidence type="ECO:0000256" key="1">
    <source>
        <dbReference type="PROSITE-ProRule" id="PRU00047"/>
    </source>
</evidence>
<dbReference type="EMBL" id="JXTB01000072">
    <property type="protein sequence ID" value="PON67393.1"/>
    <property type="molecule type" value="Genomic_DNA"/>
</dbReference>
<dbReference type="GO" id="GO:0008270">
    <property type="term" value="F:zinc ion binding"/>
    <property type="evidence" value="ECO:0007669"/>
    <property type="project" value="UniProtKB-KW"/>
</dbReference>
<dbReference type="InterPro" id="IPR001878">
    <property type="entry name" value="Znf_CCHC"/>
</dbReference>
<organism evidence="4 5">
    <name type="scientific">Parasponia andersonii</name>
    <name type="common">Sponia andersonii</name>
    <dbReference type="NCBI Taxonomy" id="3476"/>
    <lineage>
        <taxon>Eukaryota</taxon>
        <taxon>Viridiplantae</taxon>
        <taxon>Streptophyta</taxon>
        <taxon>Embryophyta</taxon>
        <taxon>Tracheophyta</taxon>
        <taxon>Spermatophyta</taxon>
        <taxon>Magnoliopsida</taxon>
        <taxon>eudicotyledons</taxon>
        <taxon>Gunneridae</taxon>
        <taxon>Pentapetalae</taxon>
        <taxon>rosids</taxon>
        <taxon>fabids</taxon>
        <taxon>Rosales</taxon>
        <taxon>Cannabaceae</taxon>
        <taxon>Parasponia</taxon>
    </lineage>
</organism>
<feature type="region of interest" description="Disordered" evidence="2">
    <location>
        <begin position="50"/>
        <end position="119"/>
    </location>
</feature>
<feature type="compositionally biased region" description="Basic and acidic residues" evidence="2">
    <location>
        <begin position="90"/>
        <end position="99"/>
    </location>
</feature>
<proteinExistence type="predicted"/>
<dbReference type="Proteomes" id="UP000237105">
    <property type="component" value="Unassembled WGS sequence"/>
</dbReference>
<dbReference type="PROSITE" id="PS50158">
    <property type="entry name" value="ZF_CCHC"/>
    <property type="match status" value="1"/>
</dbReference>
<dbReference type="AlphaFoldDB" id="A0A2P5D276"/>
<keyword evidence="1" id="KW-0863">Zinc-finger</keyword>
<protein>
    <submittedName>
        <fullName evidence="4">Zinc finger, CCHC-type</fullName>
    </submittedName>
</protein>
<gene>
    <name evidence="4" type="ORF">PanWU01x14_103740</name>
</gene>